<gene>
    <name evidence="2" type="ORF">IR213_13240</name>
</gene>
<feature type="coiled-coil region" evidence="1">
    <location>
        <begin position="325"/>
        <end position="352"/>
    </location>
</feature>
<evidence type="ECO:0000313" key="2">
    <source>
        <dbReference type="EMBL" id="MBF2709546.1"/>
    </source>
</evidence>
<dbReference type="EMBL" id="JADHEC010000034">
    <property type="protein sequence ID" value="MBF2709546.1"/>
    <property type="molecule type" value="Genomic_DNA"/>
</dbReference>
<dbReference type="Proteomes" id="UP000646211">
    <property type="component" value="Unassembled WGS sequence"/>
</dbReference>
<reference evidence="2" key="1">
    <citation type="submission" date="2020-11" db="EMBL/GenBank/DDBJ databases">
        <title>Genome of Flavobacterium soyangense.</title>
        <authorList>
            <person name="Liu Q."/>
            <person name="Xin Y.-H."/>
        </authorList>
    </citation>
    <scope>NUCLEOTIDE SEQUENCE</scope>
    <source>
        <strain evidence="2">CGMCC 1.13493</strain>
    </source>
</reference>
<keyword evidence="1" id="KW-0175">Coiled coil</keyword>
<proteinExistence type="predicted"/>
<protein>
    <submittedName>
        <fullName evidence="2">TolC family protein</fullName>
    </submittedName>
</protein>
<dbReference type="RefSeq" id="WP_194312786.1">
    <property type="nucleotide sequence ID" value="NZ_JADHEC010000034.1"/>
</dbReference>
<dbReference type="AlphaFoldDB" id="A0A930XWM5"/>
<organism evidence="2 3">
    <name type="scientific">Flavobacterium soyangense</name>
    <dbReference type="NCBI Taxonomy" id="2023265"/>
    <lineage>
        <taxon>Bacteria</taxon>
        <taxon>Pseudomonadati</taxon>
        <taxon>Bacteroidota</taxon>
        <taxon>Flavobacteriia</taxon>
        <taxon>Flavobacteriales</taxon>
        <taxon>Flavobacteriaceae</taxon>
        <taxon>Flavobacterium</taxon>
    </lineage>
</organism>
<evidence type="ECO:0000256" key="1">
    <source>
        <dbReference type="SAM" id="Coils"/>
    </source>
</evidence>
<comment type="caution">
    <text evidence="2">The sequence shown here is derived from an EMBL/GenBank/DDBJ whole genome shotgun (WGS) entry which is preliminary data.</text>
</comment>
<dbReference type="SUPFAM" id="SSF56954">
    <property type="entry name" value="Outer membrane efflux proteins (OEP)"/>
    <property type="match status" value="1"/>
</dbReference>
<keyword evidence="3" id="KW-1185">Reference proteome</keyword>
<sequence>MKSFYFFILFLLSIKSFSQEKDLRFYIEKAQTNSPLLKDLSNQIKSNALDSLINRANYKPLISVNLNANYAPTLNGYGYDTAVTNGQLVSGLIGVNQKIIGKGIVNSQAETFKLMKDGLLLNKSIALKDLNKAIISQYITTSGSLDQMDYNQKMISLLKNGTDVLKKLTQNSIYKQTDYLLFLSTVKQQELQVLLLQQQYQNDLSLLNYLSGETDTSFVKLKKPEIVLKSIENEEKIVFLKQFEVDSLKIKNQNKLIDNNYKPSLSLLADAGYLSSFTYQGYKNLGLSVGFGLSIPIYDGNQKTLQHQKNETALATNIAYKNNFNKQYQQQLLMLNQELRQAIATENQLQSQLQIADALIEADKKLLLSGDAQITDFVIAVGNVIMINNTISQNKINKLQIINEINYWSFND</sequence>
<accession>A0A930XWM5</accession>
<evidence type="ECO:0000313" key="3">
    <source>
        <dbReference type="Proteomes" id="UP000646211"/>
    </source>
</evidence>
<name>A0A930XWM5_9FLAO</name>
<dbReference type="GO" id="GO:0015562">
    <property type="term" value="F:efflux transmembrane transporter activity"/>
    <property type="evidence" value="ECO:0007669"/>
    <property type="project" value="InterPro"/>
</dbReference>
<dbReference type="Gene3D" id="1.20.1600.10">
    <property type="entry name" value="Outer membrane efflux proteins (OEP)"/>
    <property type="match status" value="1"/>
</dbReference>